<organism evidence="1">
    <name type="scientific">Arundo donax</name>
    <name type="common">Giant reed</name>
    <name type="synonym">Donax arundinaceus</name>
    <dbReference type="NCBI Taxonomy" id="35708"/>
    <lineage>
        <taxon>Eukaryota</taxon>
        <taxon>Viridiplantae</taxon>
        <taxon>Streptophyta</taxon>
        <taxon>Embryophyta</taxon>
        <taxon>Tracheophyta</taxon>
        <taxon>Spermatophyta</taxon>
        <taxon>Magnoliopsida</taxon>
        <taxon>Liliopsida</taxon>
        <taxon>Poales</taxon>
        <taxon>Poaceae</taxon>
        <taxon>PACMAD clade</taxon>
        <taxon>Arundinoideae</taxon>
        <taxon>Arundineae</taxon>
        <taxon>Arundo</taxon>
    </lineage>
</organism>
<dbReference type="EMBL" id="GBRH01268787">
    <property type="protein sequence ID" value="JAD29108.1"/>
    <property type="molecule type" value="Transcribed_RNA"/>
</dbReference>
<sequence length="14" mass="1595">MSFFPLSKSLSGFF</sequence>
<name>A0A0A8YUR2_ARUDO</name>
<accession>A0A0A8YUR2</accession>
<protein>
    <submittedName>
        <fullName evidence="1">Uncharacterized protein</fullName>
    </submittedName>
</protein>
<proteinExistence type="predicted"/>
<reference evidence="1" key="1">
    <citation type="submission" date="2014-09" db="EMBL/GenBank/DDBJ databases">
        <authorList>
            <person name="Magalhaes I.L.F."/>
            <person name="Oliveira U."/>
            <person name="Santos F.R."/>
            <person name="Vidigal T.H.D.A."/>
            <person name="Brescovit A.D."/>
            <person name="Santos A.J."/>
        </authorList>
    </citation>
    <scope>NUCLEOTIDE SEQUENCE</scope>
    <source>
        <tissue evidence="1">Shoot tissue taken approximately 20 cm above the soil surface</tissue>
    </source>
</reference>
<evidence type="ECO:0000313" key="1">
    <source>
        <dbReference type="EMBL" id="JAD29108.1"/>
    </source>
</evidence>
<reference evidence="1" key="2">
    <citation type="journal article" date="2015" name="Data Brief">
        <title>Shoot transcriptome of the giant reed, Arundo donax.</title>
        <authorList>
            <person name="Barrero R.A."/>
            <person name="Guerrero F.D."/>
            <person name="Moolhuijzen P."/>
            <person name="Goolsby J.A."/>
            <person name="Tidwell J."/>
            <person name="Bellgard S.E."/>
            <person name="Bellgard M.I."/>
        </authorList>
    </citation>
    <scope>NUCLEOTIDE SEQUENCE</scope>
    <source>
        <tissue evidence="1">Shoot tissue taken approximately 20 cm above the soil surface</tissue>
    </source>
</reference>